<sequence>MSRSSSYLYDNGTGDSILRYCVVKTESTTLDTPEKAASWFMKVFRASGCVEGGPVPGNPSVYVWNFYVNPCLKSQLSTNLWAALCHFESYWHSMPHVLYEGHHTVVRSNHPRHPKVTEPVDMEIYVQWDKKCSFREFCMTLDPSLTGKPLSFGPEHKP</sequence>
<reference evidence="1" key="1">
    <citation type="journal article" date="2020" name="Nature">
        <title>Giant virus diversity and host interactions through global metagenomics.</title>
        <authorList>
            <person name="Schulz F."/>
            <person name="Roux S."/>
            <person name="Paez-Espino D."/>
            <person name="Jungbluth S."/>
            <person name="Walsh D.A."/>
            <person name="Denef V.J."/>
            <person name="McMahon K.D."/>
            <person name="Konstantinidis K.T."/>
            <person name="Eloe-Fadrosh E.A."/>
            <person name="Kyrpides N.C."/>
            <person name="Woyke T."/>
        </authorList>
    </citation>
    <scope>NUCLEOTIDE SEQUENCE</scope>
    <source>
        <strain evidence="1">GVMAG-S-1035118-87</strain>
    </source>
</reference>
<dbReference type="EMBL" id="MN740626">
    <property type="protein sequence ID" value="QHS79135.1"/>
    <property type="molecule type" value="Genomic_DNA"/>
</dbReference>
<protein>
    <submittedName>
        <fullName evidence="1">Uncharacterized protein</fullName>
    </submittedName>
</protein>
<dbReference type="AlphaFoldDB" id="A0A6C0AID7"/>
<organism evidence="1">
    <name type="scientific">viral metagenome</name>
    <dbReference type="NCBI Taxonomy" id="1070528"/>
    <lineage>
        <taxon>unclassified sequences</taxon>
        <taxon>metagenomes</taxon>
        <taxon>organismal metagenomes</taxon>
    </lineage>
</organism>
<accession>A0A6C0AID7</accession>
<evidence type="ECO:0000313" key="1">
    <source>
        <dbReference type="EMBL" id="QHS79135.1"/>
    </source>
</evidence>
<proteinExistence type="predicted"/>
<name>A0A6C0AID7_9ZZZZ</name>